<dbReference type="GO" id="GO:0002758">
    <property type="term" value="P:innate immune response-activating signaling pathway"/>
    <property type="evidence" value="ECO:0007669"/>
    <property type="project" value="UniProtKB-ARBA"/>
</dbReference>
<name>A0ABC9B248_9POAL</name>
<dbReference type="InterPro" id="IPR042197">
    <property type="entry name" value="Apaf_helical"/>
</dbReference>
<evidence type="ECO:0000313" key="11">
    <source>
        <dbReference type="EMBL" id="CAL4991205.1"/>
    </source>
</evidence>
<evidence type="ECO:0000259" key="10">
    <source>
        <dbReference type="Pfam" id="PF23598"/>
    </source>
</evidence>
<evidence type="ECO:0000256" key="1">
    <source>
        <dbReference type="ARBA" id="ARBA00008894"/>
    </source>
</evidence>
<gene>
    <name evidence="11" type="ORF">URODEC1_LOCUS60554</name>
</gene>
<comment type="similarity">
    <text evidence="1">Belongs to the disease resistance NB-LRR family.</text>
</comment>
<dbReference type="GO" id="GO:0042742">
    <property type="term" value="P:defense response to bacterium"/>
    <property type="evidence" value="ECO:0007669"/>
    <property type="project" value="UniProtKB-ARBA"/>
</dbReference>
<dbReference type="Gene3D" id="3.80.10.10">
    <property type="entry name" value="Ribonuclease Inhibitor"/>
    <property type="match status" value="1"/>
</dbReference>
<feature type="domain" description="Disease resistance N-terminal" evidence="8">
    <location>
        <begin position="10"/>
        <end position="94"/>
    </location>
</feature>
<dbReference type="InterPro" id="IPR041118">
    <property type="entry name" value="Rx_N"/>
</dbReference>
<dbReference type="InterPro" id="IPR044974">
    <property type="entry name" value="Disease_R_plants"/>
</dbReference>
<dbReference type="Gene3D" id="1.10.8.430">
    <property type="entry name" value="Helical domain of apoptotic protease-activating factors"/>
    <property type="match status" value="1"/>
</dbReference>
<keyword evidence="5" id="KW-0611">Plant defense</keyword>
<keyword evidence="2" id="KW-0433">Leucine-rich repeat</keyword>
<dbReference type="EMBL" id="OZ075134">
    <property type="protein sequence ID" value="CAL4991205.1"/>
    <property type="molecule type" value="Genomic_DNA"/>
</dbReference>
<evidence type="ECO:0000259" key="7">
    <source>
        <dbReference type="Pfam" id="PF00931"/>
    </source>
</evidence>
<dbReference type="InterPro" id="IPR038005">
    <property type="entry name" value="RX-like_CC"/>
</dbReference>
<keyword evidence="3" id="KW-0677">Repeat</keyword>
<dbReference type="Pfam" id="PF23598">
    <property type="entry name" value="LRR_14"/>
    <property type="match status" value="1"/>
</dbReference>
<dbReference type="Proteomes" id="UP001497457">
    <property type="component" value="Chromosome 24b"/>
</dbReference>
<dbReference type="InterPro" id="IPR032675">
    <property type="entry name" value="LRR_dom_sf"/>
</dbReference>
<dbReference type="SUPFAM" id="SSF52540">
    <property type="entry name" value="P-loop containing nucleoside triphosphate hydrolases"/>
    <property type="match status" value="1"/>
</dbReference>
<dbReference type="GO" id="GO:0000166">
    <property type="term" value="F:nucleotide binding"/>
    <property type="evidence" value="ECO:0007669"/>
    <property type="project" value="UniProtKB-KW"/>
</dbReference>
<dbReference type="PANTHER" id="PTHR23155:SF1116">
    <property type="entry name" value="OS12G0273300 PROTEIN"/>
    <property type="match status" value="1"/>
</dbReference>
<evidence type="ECO:0000256" key="4">
    <source>
        <dbReference type="ARBA" id="ARBA00022741"/>
    </source>
</evidence>
<dbReference type="Gene3D" id="1.20.5.4130">
    <property type="match status" value="1"/>
</dbReference>
<dbReference type="Pfam" id="PF00931">
    <property type="entry name" value="NB-ARC"/>
    <property type="match status" value="1"/>
</dbReference>
<keyword evidence="12" id="KW-1185">Reference proteome</keyword>
<reference evidence="12" key="1">
    <citation type="submission" date="2024-06" db="EMBL/GenBank/DDBJ databases">
        <authorList>
            <person name="Ryan C."/>
        </authorList>
    </citation>
    <scope>NUCLEOTIDE SEQUENCE [LARGE SCALE GENOMIC DNA]</scope>
</reference>
<dbReference type="SUPFAM" id="SSF52058">
    <property type="entry name" value="L domain-like"/>
    <property type="match status" value="1"/>
</dbReference>
<dbReference type="Pfam" id="PF23559">
    <property type="entry name" value="WHD_DRP"/>
    <property type="match status" value="1"/>
</dbReference>
<protein>
    <submittedName>
        <fullName evidence="11">Uncharacterized protein</fullName>
    </submittedName>
</protein>
<evidence type="ECO:0000256" key="6">
    <source>
        <dbReference type="ARBA" id="ARBA00023054"/>
    </source>
</evidence>
<dbReference type="GO" id="GO:0009626">
    <property type="term" value="P:plant-type hypersensitive response"/>
    <property type="evidence" value="ECO:0007669"/>
    <property type="project" value="UniProtKB-ARBA"/>
</dbReference>
<evidence type="ECO:0000256" key="2">
    <source>
        <dbReference type="ARBA" id="ARBA00022614"/>
    </source>
</evidence>
<dbReference type="AlphaFoldDB" id="A0ABC9B248"/>
<keyword evidence="6" id="KW-0175">Coiled coil</keyword>
<organism evidence="11 12">
    <name type="scientific">Urochloa decumbens</name>
    <dbReference type="NCBI Taxonomy" id="240449"/>
    <lineage>
        <taxon>Eukaryota</taxon>
        <taxon>Viridiplantae</taxon>
        <taxon>Streptophyta</taxon>
        <taxon>Embryophyta</taxon>
        <taxon>Tracheophyta</taxon>
        <taxon>Spermatophyta</taxon>
        <taxon>Magnoliopsida</taxon>
        <taxon>Liliopsida</taxon>
        <taxon>Poales</taxon>
        <taxon>Poaceae</taxon>
        <taxon>PACMAD clade</taxon>
        <taxon>Panicoideae</taxon>
        <taxon>Panicodae</taxon>
        <taxon>Paniceae</taxon>
        <taxon>Melinidinae</taxon>
        <taxon>Urochloa</taxon>
    </lineage>
</organism>
<dbReference type="InterPro" id="IPR055414">
    <property type="entry name" value="LRR_R13L4/SHOC2-like"/>
</dbReference>
<dbReference type="CDD" id="cd14798">
    <property type="entry name" value="RX-CC_like"/>
    <property type="match status" value="1"/>
</dbReference>
<sequence length="942" mass="107825">MELATGALPNIITKLGDLLIGEYNLQKGVKGEIRFLRSDLESMQSALKKISDTPREQLDIQDKIWARDLRELSYDIEDSIDTFMVRDTANESSKLHGIKKFVDRSVSLFRKAKTRHGIATEITEIKSRVVEVHERHRRYEVNIVTDKHATPTVDTRFLARYTKITELVGIDKARDELITKIVKEEYQASMQQGKIISIVGFGGLGKTTLANAVYEKVKAQFVCCAFVSVSQTPDLKKVFKGILYQLDKEIYQKINEQQLDEGQLINELREFLQPKRYFIVIDDVWDISVWTMIKCSLPDNDAGYIVITTTRISDVAEKIGGAYKLKPLSLDNSRKLLYRRIFGNENTDNNEEMEKCPNDELSEVSDRILKKCAGVPLAIITVASLLTCKARNKIEWYNVYNSLGTGLENSLDVENMRKILSFSYYDLPSHLRTCLLYLSLFPEDYKIEKDRLIWMWIAEGFIQCEKQGKSLFELGESYFNDLINRSMIQPIYDSDTDLICECCTHDMVLDLICSVSYEENFVTILNGMNHGCRPYKIRRLSIQSCNEDHATTSAAWSLQQVRSVVVYPSAVSPVPAIRSFRVLRVLDLQDYDLSQGYCLKHLGNLFHLKYLGLCGTKIEHVPEEIENIRFLQTLDVRHNRIADLPRTVVQLKHLMCLRFHGFARVPRGIGSLTNLRHLEYLLIDNCTVYILEELGQLTELRLLRIIFFGHEWIGKLLGCLDKMQKIQSLYGSLCTSPDQRNIGGLDAWVAPRQLRVLDTIEICWFSALPLWMNPSHLTDLHSLSIAVRELQLTDLEILGSLPALRYLNLEVHHEDLRTPGGYIIGVGSFRCLVYFMVRGIAGPLVFQQGAMMRLRTLLFDLSVREVREIIRSNGCIVLGLGNLTSLQKVRVWLDSEGASDEEVKELKDALRHAIKIHPNHPCLDGLSDNEADEQLKNWEKDI</sequence>
<reference evidence="11 12" key="2">
    <citation type="submission" date="2024-10" db="EMBL/GenBank/DDBJ databases">
        <authorList>
            <person name="Ryan C."/>
        </authorList>
    </citation>
    <scope>NUCLEOTIDE SEQUENCE [LARGE SCALE GENOMIC DNA]</scope>
</reference>
<accession>A0ABC9B248</accession>
<keyword evidence="4" id="KW-0547">Nucleotide-binding</keyword>
<evidence type="ECO:0000256" key="3">
    <source>
        <dbReference type="ARBA" id="ARBA00022737"/>
    </source>
</evidence>
<feature type="domain" description="Disease resistance R13L4/SHOC-2-like LRR" evidence="10">
    <location>
        <begin position="560"/>
        <end position="922"/>
    </location>
</feature>
<proteinExistence type="inferred from homology"/>
<dbReference type="InterPro" id="IPR036388">
    <property type="entry name" value="WH-like_DNA-bd_sf"/>
</dbReference>
<dbReference type="Gene3D" id="1.10.10.10">
    <property type="entry name" value="Winged helix-like DNA-binding domain superfamily/Winged helix DNA-binding domain"/>
    <property type="match status" value="1"/>
</dbReference>
<feature type="domain" description="NB-ARC" evidence="7">
    <location>
        <begin position="190"/>
        <end position="342"/>
    </location>
</feature>
<evidence type="ECO:0000313" key="12">
    <source>
        <dbReference type="Proteomes" id="UP001497457"/>
    </source>
</evidence>
<dbReference type="Pfam" id="PF18052">
    <property type="entry name" value="Rx_N"/>
    <property type="match status" value="1"/>
</dbReference>
<evidence type="ECO:0000259" key="8">
    <source>
        <dbReference type="Pfam" id="PF18052"/>
    </source>
</evidence>
<evidence type="ECO:0000256" key="5">
    <source>
        <dbReference type="ARBA" id="ARBA00022821"/>
    </source>
</evidence>
<dbReference type="PANTHER" id="PTHR23155">
    <property type="entry name" value="DISEASE RESISTANCE PROTEIN RP"/>
    <property type="match status" value="1"/>
</dbReference>
<dbReference type="PRINTS" id="PR00364">
    <property type="entry name" value="DISEASERSIST"/>
</dbReference>
<dbReference type="Gene3D" id="3.40.50.300">
    <property type="entry name" value="P-loop containing nucleotide triphosphate hydrolases"/>
    <property type="match status" value="1"/>
</dbReference>
<dbReference type="FunFam" id="3.40.50.300:FF:001091">
    <property type="entry name" value="Probable disease resistance protein At1g61300"/>
    <property type="match status" value="1"/>
</dbReference>
<evidence type="ECO:0000259" key="9">
    <source>
        <dbReference type="Pfam" id="PF23559"/>
    </source>
</evidence>
<dbReference type="InterPro" id="IPR027417">
    <property type="entry name" value="P-loop_NTPase"/>
</dbReference>
<dbReference type="InterPro" id="IPR058922">
    <property type="entry name" value="WHD_DRP"/>
</dbReference>
<feature type="domain" description="Disease resistance protein winged helix" evidence="9">
    <location>
        <begin position="440"/>
        <end position="512"/>
    </location>
</feature>
<dbReference type="InterPro" id="IPR002182">
    <property type="entry name" value="NB-ARC"/>
</dbReference>
<dbReference type="FunFam" id="1.10.10.10:FF:000322">
    <property type="entry name" value="Probable disease resistance protein At1g63360"/>
    <property type="match status" value="1"/>
</dbReference>